<dbReference type="EMBL" id="CAHIKZ030000977">
    <property type="protein sequence ID" value="CAE1247655.1"/>
    <property type="molecule type" value="Genomic_DNA"/>
</dbReference>
<proteinExistence type="predicted"/>
<organism evidence="2 3">
    <name type="scientific">Acanthosepion pharaonis</name>
    <name type="common">Pharaoh cuttlefish</name>
    <name type="synonym">Sepia pharaonis</name>
    <dbReference type="NCBI Taxonomy" id="158019"/>
    <lineage>
        <taxon>Eukaryota</taxon>
        <taxon>Metazoa</taxon>
        <taxon>Spiralia</taxon>
        <taxon>Lophotrochozoa</taxon>
        <taxon>Mollusca</taxon>
        <taxon>Cephalopoda</taxon>
        <taxon>Coleoidea</taxon>
        <taxon>Decapodiformes</taxon>
        <taxon>Sepiida</taxon>
        <taxon>Sepiina</taxon>
        <taxon>Sepiidae</taxon>
        <taxon>Acanthosepion</taxon>
    </lineage>
</organism>
<dbReference type="Gene3D" id="1.20.140.150">
    <property type="match status" value="1"/>
</dbReference>
<accession>A0A812BY78</accession>
<dbReference type="Proteomes" id="UP000597762">
    <property type="component" value="Unassembled WGS sequence"/>
</dbReference>
<feature type="transmembrane region" description="Helical" evidence="1">
    <location>
        <begin position="9"/>
        <end position="29"/>
    </location>
</feature>
<dbReference type="AlphaFoldDB" id="A0A812BY78"/>
<sequence length="235" mass="26103">MIVFISTSAILTVLATGLQFVGIFLPTWWRSPFVWESNNQGYYTYGLWELPWKTEKCDDGHCIELKNQRIDTPAWLVFTRIFELLGAGFGLMIIIMMLIWLILLGPMHNKYLKTAKKLGLISSFLQIGTGICINVGILILVIKTTPSDILIGTFLSGISFIIFCIGGAISYHCVKQMPSSYDNPETNCTDSSLSIISPPAYCDPPPSYEEIMGVHYAADNPSLVVDAEMAETTSK</sequence>
<keyword evidence="1" id="KW-0472">Membrane</keyword>
<feature type="transmembrane region" description="Helical" evidence="1">
    <location>
        <begin position="118"/>
        <end position="143"/>
    </location>
</feature>
<feature type="transmembrane region" description="Helical" evidence="1">
    <location>
        <begin position="84"/>
        <end position="106"/>
    </location>
</feature>
<protein>
    <submittedName>
        <fullName evidence="2">Uncharacterized protein</fullName>
    </submittedName>
</protein>
<keyword evidence="1" id="KW-1133">Transmembrane helix</keyword>
<keyword evidence="3" id="KW-1185">Reference proteome</keyword>
<gene>
    <name evidence="2" type="ORF">SPHA_25773</name>
</gene>
<evidence type="ECO:0000313" key="2">
    <source>
        <dbReference type="EMBL" id="CAE1247655.1"/>
    </source>
</evidence>
<evidence type="ECO:0000313" key="3">
    <source>
        <dbReference type="Proteomes" id="UP000597762"/>
    </source>
</evidence>
<reference evidence="2" key="1">
    <citation type="submission" date="2021-01" db="EMBL/GenBank/DDBJ databases">
        <authorList>
            <person name="Li R."/>
            <person name="Bekaert M."/>
        </authorList>
    </citation>
    <scope>NUCLEOTIDE SEQUENCE</scope>
    <source>
        <strain evidence="2">Farmed</strain>
    </source>
</reference>
<feature type="transmembrane region" description="Helical" evidence="1">
    <location>
        <begin position="149"/>
        <end position="171"/>
    </location>
</feature>
<name>A0A812BY78_ACAPH</name>
<evidence type="ECO:0000256" key="1">
    <source>
        <dbReference type="SAM" id="Phobius"/>
    </source>
</evidence>
<comment type="caution">
    <text evidence="2">The sequence shown here is derived from an EMBL/GenBank/DDBJ whole genome shotgun (WGS) entry which is preliminary data.</text>
</comment>
<dbReference type="OrthoDB" id="6093497at2759"/>
<keyword evidence="1" id="KW-0812">Transmembrane</keyword>